<proteinExistence type="predicted"/>
<comment type="caution">
    <text evidence="1">The sequence shown here is derived from an EMBL/GenBank/DDBJ whole genome shotgun (WGS) entry which is preliminary data.</text>
</comment>
<reference evidence="2" key="1">
    <citation type="submission" date="2012-08" db="EMBL/GenBank/DDBJ databases">
        <title>The Genome Sequence of Wuchereria bancrofti.</title>
        <authorList>
            <person name="Nutman T.B."/>
            <person name="Fink D.L."/>
            <person name="Russ C."/>
            <person name="Young S."/>
            <person name="Zeng Q."/>
            <person name="Koehrsen M."/>
            <person name="Alvarado L."/>
            <person name="Berlin A."/>
            <person name="Chapman S.B."/>
            <person name="Chen Z."/>
            <person name="Freedman E."/>
            <person name="Gellesch M."/>
            <person name="Goldberg J."/>
            <person name="Griggs A."/>
            <person name="Gujja S."/>
            <person name="Heilman E.R."/>
            <person name="Heiman D."/>
            <person name="Hepburn T."/>
            <person name="Howarth C."/>
            <person name="Jen D."/>
            <person name="Larson L."/>
            <person name="Lewis B."/>
            <person name="Mehta T."/>
            <person name="Park D."/>
            <person name="Pearson M."/>
            <person name="Roberts A."/>
            <person name="Saif S."/>
            <person name="Shea T."/>
            <person name="Shenoy N."/>
            <person name="Sisk P."/>
            <person name="Stolte C."/>
            <person name="Sykes S."/>
            <person name="Walk T."/>
            <person name="White J."/>
            <person name="Yandava C."/>
            <person name="Haas B."/>
            <person name="Henn M.R."/>
            <person name="Nusbaum C."/>
            <person name="Birren B."/>
        </authorList>
    </citation>
    <scope>NUCLEOTIDE SEQUENCE [LARGE SCALE GENOMIC DNA]</scope>
    <source>
        <strain evidence="2">NA</strain>
    </source>
</reference>
<sequence>MLSSLKFNKFVVNSDPAISQHLAMSFRLSSNFWGDISYSDLSMHIANQHNGRKQPYGISAPRFPTNNS</sequence>
<evidence type="ECO:0000313" key="1">
    <source>
        <dbReference type="EMBL" id="EJW78802.1"/>
    </source>
</evidence>
<dbReference type="AlphaFoldDB" id="J9EP30"/>
<dbReference type="EMBL" id="ADBV01006171">
    <property type="protein sequence ID" value="EJW78802.1"/>
    <property type="molecule type" value="Genomic_DNA"/>
</dbReference>
<evidence type="ECO:0000313" key="2">
    <source>
        <dbReference type="Proteomes" id="UP000004810"/>
    </source>
</evidence>
<protein>
    <submittedName>
        <fullName evidence="1">Uncharacterized protein</fullName>
    </submittedName>
</protein>
<organism evidence="1 2">
    <name type="scientific">Wuchereria bancrofti</name>
    <dbReference type="NCBI Taxonomy" id="6293"/>
    <lineage>
        <taxon>Eukaryota</taxon>
        <taxon>Metazoa</taxon>
        <taxon>Ecdysozoa</taxon>
        <taxon>Nematoda</taxon>
        <taxon>Chromadorea</taxon>
        <taxon>Rhabditida</taxon>
        <taxon>Spirurina</taxon>
        <taxon>Spiruromorpha</taxon>
        <taxon>Filarioidea</taxon>
        <taxon>Onchocercidae</taxon>
        <taxon>Wuchereria</taxon>
    </lineage>
</organism>
<dbReference type="Proteomes" id="UP000004810">
    <property type="component" value="Unassembled WGS sequence"/>
</dbReference>
<accession>J9EP30</accession>
<name>J9EP30_WUCBA</name>
<gene>
    <name evidence="1" type="ORF">WUBG_10288</name>
</gene>